<evidence type="ECO:0000256" key="7">
    <source>
        <dbReference type="RuleBase" id="RU363032"/>
    </source>
</evidence>
<accession>A9FLC9</accession>
<dbReference type="SUPFAM" id="SSF161098">
    <property type="entry name" value="MetI-like"/>
    <property type="match status" value="1"/>
</dbReference>
<dbReference type="Gene3D" id="1.10.3720.10">
    <property type="entry name" value="MetI-like"/>
    <property type="match status" value="1"/>
</dbReference>
<keyword evidence="6 7" id="KW-0472">Membrane</keyword>
<dbReference type="RefSeq" id="WP_012237671.1">
    <property type="nucleotide sequence ID" value="NC_010162.1"/>
</dbReference>
<feature type="transmembrane region" description="Helical" evidence="7">
    <location>
        <begin position="150"/>
        <end position="173"/>
    </location>
</feature>
<evidence type="ECO:0000256" key="4">
    <source>
        <dbReference type="ARBA" id="ARBA00022692"/>
    </source>
</evidence>
<evidence type="ECO:0000256" key="6">
    <source>
        <dbReference type="ARBA" id="ARBA00023136"/>
    </source>
</evidence>
<dbReference type="EMBL" id="AM746676">
    <property type="protein sequence ID" value="CAN95202.1"/>
    <property type="molecule type" value="Genomic_DNA"/>
</dbReference>
<proteinExistence type="inferred from homology"/>
<reference evidence="9 10" key="1">
    <citation type="journal article" date="2007" name="Nat. Biotechnol.">
        <title>Complete genome sequence of the myxobacterium Sorangium cellulosum.</title>
        <authorList>
            <person name="Schneiker S."/>
            <person name="Perlova O."/>
            <person name="Kaiser O."/>
            <person name="Gerth K."/>
            <person name="Alici A."/>
            <person name="Altmeyer M.O."/>
            <person name="Bartels D."/>
            <person name="Bekel T."/>
            <person name="Beyer S."/>
            <person name="Bode E."/>
            <person name="Bode H.B."/>
            <person name="Bolten C.J."/>
            <person name="Choudhuri J.V."/>
            <person name="Doss S."/>
            <person name="Elnakady Y.A."/>
            <person name="Frank B."/>
            <person name="Gaigalat L."/>
            <person name="Goesmann A."/>
            <person name="Groeger C."/>
            <person name="Gross F."/>
            <person name="Jelsbak L."/>
            <person name="Jelsbak L."/>
            <person name="Kalinowski J."/>
            <person name="Kegler C."/>
            <person name="Knauber T."/>
            <person name="Konietzny S."/>
            <person name="Kopp M."/>
            <person name="Krause L."/>
            <person name="Krug D."/>
            <person name="Linke B."/>
            <person name="Mahmud T."/>
            <person name="Martinez-Arias R."/>
            <person name="McHardy A.C."/>
            <person name="Merai M."/>
            <person name="Meyer F."/>
            <person name="Mormann S."/>
            <person name="Munoz-Dorado J."/>
            <person name="Perez J."/>
            <person name="Pradella S."/>
            <person name="Rachid S."/>
            <person name="Raddatz G."/>
            <person name="Rosenau F."/>
            <person name="Rueckert C."/>
            <person name="Sasse F."/>
            <person name="Scharfe M."/>
            <person name="Schuster S.C."/>
            <person name="Suen G."/>
            <person name="Treuner-Lange A."/>
            <person name="Velicer G.J."/>
            <person name="Vorholter F.-J."/>
            <person name="Weissman K.J."/>
            <person name="Welch R.D."/>
            <person name="Wenzel S.C."/>
            <person name="Whitworth D.E."/>
            <person name="Wilhelm S."/>
            <person name="Wittmann C."/>
            <person name="Bloecker H."/>
            <person name="Puehler A."/>
            <person name="Mueller R."/>
        </authorList>
    </citation>
    <scope>NUCLEOTIDE SEQUENCE [LARGE SCALE GENOMIC DNA]</scope>
    <source>
        <strain evidence="10">So ce56</strain>
    </source>
</reference>
<protein>
    <submittedName>
        <fullName evidence="9">Trehalose/maltose transport system, permease protein</fullName>
    </submittedName>
</protein>
<dbReference type="KEGG" id="scl:sce5039"/>
<keyword evidence="5 7" id="KW-1133">Transmembrane helix</keyword>
<dbReference type="Pfam" id="PF00528">
    <property type="entry name" value="BPD_transp_1"/>
    <property type="match status" value="1"/>
</dbReference>
<dbReference type="PROSITE" id="PS50928">
    <property type="entry name" value="ABC_TM1"/>
    <property type="match status" value="1"/>
</dbReference>
<dbReference type="AlphaFoldDB" id="A9FLC9"/>
<dbReference type="Proteomes" id="UP000002139">
    <property type="component" value="Chromosome"/>
</dbReference>
<keyword evidence="3" id="KW-1003">Cell membrane</keyword>
<feature type="transmembrane region" description="Helical" evidence="7">
    <location>
        <begin position="117"/>
        <end position="138"/>
    </location>
</feature>
<comment type="similarity">
    <text evidence="7">Belongs to the binding-protein-dependent transport system permease family.</text>
</comment>
<dbReference type="STRING" id="448385.sce5039"/>
<dbReference type="InterPro" id="IPR000515">
    <property type="entry name" value="MetI-like"/>
</dbReference>
<keyword evidence="10" id="KW-1185">Reference proteome</keyword>
<gene>
    <name evidence="9" type="primary">thuG</name>
    <name evidence="9" type="ordered locus">sce5039</name>
</gene>
<organism evidence="9 10">
    <name type="scientific">Sorangium cellulosum (strain So ce56)</name>
    <name type="common">Polyangium cellulosum (strain So ce56)</name>
    <dbReference type="NCBI Taxonomy" id="448385"/>
    <lineage>
        <taxon>Bacteria</taxon>
        <taxon>Pseudomonadati</taxon>
        <taxon>Myxococcota</taxon>
        <taxon>Polyangia</taxon>
        <taxon>Polyangiales</taxon>
        <taxon>Polyangiaceae</taxon>
        <taxon>Sorangium</taxon>
    </lineage>
</organism>
<feature type="transmembrane region" description="Helical" evidence="7">
    <location>
        <begin position="21"/>
        <end position="43"/>
    </location>
</feature>
<evidence type="ECO:0000313" key="10">
    <source>
        <dbReference type="Proteomes" id="UP000002139"/>
    </source>
</evidence>
<name>A9FLC9_SORC5</name>
<feature type="transmembrane region" description="Helical" evidence="7">
    <location>
        <begin position="81"/>
        <end position="105"/>
    </location>
</feature>
<dbReference type="CDD" id="cd06261">
    <property type="entry name" value="TM_PBP2"/>
    <property type="match status" value="1"/>
</dbReference>
<feature type="transmembrane region" description="Helical" evidence="7">
    <location>
        <begin position="256"/>
        <end position="277"/>
    </location>
</feature>
<dbReference type="PANTHER" id="PTHR32243">
    <property type="entry name" value="MALTOSE TRANSPORT SYSTEM PERMEASE-RELATED"/>
    <property type="match status" value="1"/>
</dbReference>
<feature type="domain" description="ABC transmembrane type-1" evidence="8">
    <location>
        <begin position="82"/>
        <end position="277"/>
    </location>
</feature>
<dbReference type="InterPro" id="IPR050901">
    <property type="entry name" value="BP-dep_ABC_trans_perm"/>
</dbReference>
<evidence type="ECO:0000256" key="2">
    <source>
        <dbReference type="ARBA" id="ARBA00022448"/>
    </source>
</evidence>
<keyword evidence="2 7" id="KW-0813">Transport</keyword>
<evidence type="ECO:0000256" key="1">
    <source>
        <dbReference type="ARBA" id="ARBA00004651"/>
    </source>
</evidence>
<dbReference type="eggNOG" id="COG0395">
    <property type="taxonomic scope" value="Bacteria"/>
</dbReference>
<comment type="subcellular location">
    <subcellularLocation>
        <location evidence="1 7">Cell membrane</location>
        <topology evidence="1 7">Multi-pass membrane protein</topology>
    </subcellularLocation>
</comment>
<evidence type="ECO:0000259" key="8">
    <source>
        <dbReference type="PROSITE" id="PS50928"/>
    </source>
</evidence>
<sequence length="292" mass="31892">MSGASRGAGRRRSLGQGALRALLYLLVAAVLVFTVFPFVWAFVSSIKPDDELFTTPVRYWPGRATLDNYRLVLANGEFQTALLNSVIVAVSVTAVSLAVGSLAAYALGRFRFRGRSLVLYVVLGMTIFPQIAVLGALFQMINFLNLYNQLPALILTYLIFTLPFTVWVLTGFMKAIPREIEEAAYVDGATHWQVFTQIMLPLSVPGMATTGILAFIAAWNEFLFALSFTQTPDKRTVTYAIQAFSTTSSGLYEIPWGQTMAASIVVTVPLVVLTLVFQRRILAGLTAGAVKG</sequence>
<evidence type="ECO:0000256" key="5">
    <source>
        <dbReference type="ARBA" id="ARBA00022989"/>
    </source>
</evidence>
<dbReference type="InterPro" id="IPR035906">
    <property type="entry name" value="MetI-like_sf"/>
</dbReference>
<dbReference type="GO" id="GO:0055085">
    <property type="term" value="P:transmembrane transport"/>
    <property type="evidence" value="ECO:0007669"/>
    <property type="project" value="InterPro"/>
</dbReference>
<dbReference type="PANTHER" id="PTHR32243:SF18">
    <property type="entry name" value="INNER MEMBRANE ABC TRANSPORTER PERMEASE PROTEIN YCJP"/>
    <property type="match status" value="1"/>
</dbReference>
<dbReference type="GO" id="GO:0005886">
    <property type="term" value="C:plasma membrane"/>
    <property type="evidence" value="ECO:0007669"/>
    <property type="project" value="UniProtKB-SubCell"/>
</dbReference>
<evidence type="ECO:0000313" key="9">
    <source>
        <dbReference type="EMBL" id="CAN95202.1"/>
    </source>
</evidence>
<evidence type="ECO:0000256" key="3">
    <source>
        <dbReference type="ARBA" id="ARBA00022475"/>
    </source>
</evidence>
<keyword evidence="4 7" id="KW-0812">Transmembrane</keyword>
<feature type="transmembrane region" description="Helical" evidence="7">
    <location>
        <begin position="194"/>
        <end position="219"/>
    </location>
</feature>
<dbReference type="HOGENOM" id="CLU_016047_1_2_7"/>